<dbReference type="InterPro" id="IPR023346">
    <property type="entry name" value="Lysozyme-like_dom_sf"/>
</dbReference>
<evidence type="ECO:0000256" key="1">
    <source>
        <dbReference type="ARBA" id="ARBA00022801"/>
    </source>
</evidence>
<dbReference type="Gene3D" id="1.10.530.10">
    <property type="match status" value="1"/>
</dbReference>
<feature type="region of interest" description="Disordered" evidence="2">
    <location>
        <begin position="94"/>
        <end position="210"/>
    </location>
</feature>
<evidence type="ECO:0000313" key="4">
    <source>
        <dbReference type="EMBL" id="CAB4951393.1"/>
    </source>
</evidence>
<gene>
    <name evidence="4" type="ORF">UFOPK3564_03505</name>
</gene>
<feature type="compositionally biased region" description="Polar residues" evidence="2">
    <location>
        <begin position="100"/>
        <end position="111"/>
    </location>
</feature>
<dbReference type="InterPro" id="IPR010618">
    <property type="entry name" value="RPF"/>
</dbReference>
<dbReference type="SUPFAM" id="SSF53955">
    <property type="entry name" value="Lysozyme-like"/>
    <property type="match status" value="1"/>
</dbReference>
<evidence type="ECO:0000259" key="3">
    <source>
        <dbReference type="Pfam" id="PF06737"/>
    </source>
</evidence>
<organism evidence="4">
    <name type="scientific">freshwater metagenome</name>
    <dbReference type="NCBI Taxonomy" id="449393"/>
    <lineage>
        <taxon>unclassified sequences</taxon>
        <taxon>metagenomes</taxon>
        <taxon>ecological metagenomes</taxon>
    </lineage>
</organism>
<feature type="domain" description="Resuscitation-promoting factor core lysozyme-like" evidence="3">
    <location>
        <begin position="141"/>
        <end position="209"/>
    </location>
</feature>
<dbReference type="Pfam" id="PF06737">
    <property type="entry name" value="Transglycosylas"/>
    <property type="match status" value="1"/>
</dbReference>
<feature type="region of interest" description="Disordered" evidence="2">
    <location>
        <begin position="53"/>
        <end position="76"/>
    </location>
</feature>
<proteinExistence type="predicted"/>
<dbReference type="GO" id="GO:0016787">
    <property type="term" value="F:hydrolase activity"/>
    <property type="evidence" value="ECO:0007669"/>
    <property type="project" value="UniProtKB-KW"/>
</dbReference>
<feature type="compositionally biased region" description="Basic and acidic residues" evidence="2">
    <location>
        <begin position="60"/>
        <end position="76"/>
    </location>
</feature>
<accession>A0A6J7K8R8</accession>
<name>A0A6J7K8R8_9ZZZZ</name>
<feature type="compositionally biased region" description="Low complexity" evidence="2">
    <location>
        <begin position="112"/>
        <end position="136"/>
    </location>
</feature>
<protein>
    <submittedName>
        <fullName evidence="4">Unannotated protein</fullName>
    </submittedName>
</protein>
<dbReference type="CDD" id="cd13925">
    <property type="entry name" value="RPF"/>
    <property type="match status" value="1"/>
</dbReference>
<dbReference type="EMBL" id="CAFBMK010000346">
    <property type="protein sequence ID" value="CAB4951393.1"/>
    <property type="molecule type" value="Genomic_DNA"/>
</dbReference>
<feature type="compositionally biased region" description="Low complexity" evidence="2">
    <location>
        <begin position="181"/>
        <end position="201"/>
    </location>
</feature>
<keyword evidence="1" id="KW-0378">Hydrolase</keyword>
<evidence type="ECO:0000256" key="2">
    <source>
        <dbReference type="SAM" id="MobiDB-lite"/>
    </source>
</evidence>
<dbReference type="AlphaFoldDB" id="A0A6J7K8R8"/>
<reference evidence="4" key="1">
    <citation type="submission" date="2020-05" db="EMBL/GenBank/DDBJ databases">
        <authorList>
            <person name="Chiriac C."/>
            <person name="Salcher M."/>
            <person name="Ghai R."/>
            <person name="Kavagutti S V."/>
        </authorList>
    </citation>
    <scope>NUCLEOTIDE SEQUENCE</scope>
</reference>
<sequence length="210" mass="20766">MATKNTLIAVAAATAAFAGLPTAASAASSGAKDPSDGLVNAYDTVYDRVVDAGGEPGRNIAEDGVREDGDARPATRSEVVESLTTLRRMHVSLKPGSAQARASLQSPVTGSATPAVAGGAQGTAPAPASSSAPAPASGGGLESVAQCESGGDPSAVSPDGQYRGKYQFDQQTWNSVGGSGDPAAAPEAEQDARAAQLQAQRGSSPWPVCG</sequence>